<reference evidence="1 2" key="2">
    <citation type="submission" date="2018-11" db="EMBL/GenBank/DDBJ databases">
        <authorList>
            <consortium name="Pathogen Informatics"/>
        </authorList>
    </citation>
    <scope>NUCLEOTIDE SEQUENCE [LARGE SCALE GENOMIC DNA]</scope>
    <source>
        <strain evidence="1">Dakar</strain>
        <strain evidence="2">Dakar, Senegal</strain>
    </source>
</reference>
<dbReference type="EMBL" id="UZAK01032519">
    <property type="protein sequence ID" value="VDP28329.1"/>
    <property type="molecule type" value="Genomic_DNA"/>
</dbReference>
<reference evidence="3" key="1">
    <citation type="submission" date="2016-06" db="UniProtKB">
        <authorList>
            <consortium name="WormBaseParasite"/>
        </authorList>
    </citation>
    <scope>IDENTIFICATION</scope>
</reference>
<sequence length="173" mass="19560">MVVGGIRQETLDTSFVLLGTRQQGVPVILWELVHPGGFDSDEKWMSGVLNEFVGTEDPYMGKLENADFKPMVHMGSNEPFLCLLDIVPIKNDKSQVVLFLVSHKELSPDRHGRTDMKTMNYNWTELEKIAQDRVGWRMLQLEGARKDCPGQGWMENAGERPMLLQRGVTGVSK</sequence>
<accession>A0A183JYV2</accession>
<evidence type="ECO:0000313" key="2">
    <source>
        <dbReference type="Proteomes" id="UP000279833"/>
    </source>
</evidence>
<organism evidence="3">
    <name type="scientific">Schistosoma curassoni</name>
    <dbReference type="NCBI Taxonomy" id="6186"/>
    <lineage>
        <taxon>Eukaryota</taxon>
        <taxon>Metazoa</taxon>
        <taxon>Spiralia</taxon>
        <taxon>Lophotrochozoa</taxon>
        <taxon>Platyhelminthes</taxon>
        <taxon>Trematoda</taxon>
        <taxon>Digenea</taxon>
        <taxon>Strigeidida</taxon>
        <taxon>Schistosomatoidea</taxon>
        <taxon>Schistosomatidae</taxon>
        <taxon>Schistosoma</taxon>
    </lineage>
</organism>
<dbReference type="Proteomes" id="UP000279833">
    <property type="component" value="Unassembled WGS sequence"/>
</dbReference>
<gene>
    <name evidence="1" type="ORF">SCUD_LOCUS7909</name>
</gene>
<evidence type="ECO:0000313" key="3">
    <source>
        <dbReference type="WBParaSite" id="SCUD_0000790901-mRNA-1"/>
    </source>
</evidence>
<dbReference type="AlphaFoldDB" id="A0A183JYV2"/>
<proteinExistence type="predicted"/>
<keyword evidence="2" id="KW-1185">Reference proteome</keyword>
<dbReference type="WBParaSite" id="SCUD_0000790901-mRNA-1">
    <property type="protein sequence ID" value="SCUD_0000790901-mRNA-1"/>
    <property type="gene ID" value="SCUD_0000790901"/>
</dbReference>
<protein>
    <submittedName>
        <fullName evidence="3">DUF4261 domain-containing protein</fullName>
    </submittedName>
</protein>
<name>A0A183JYV2_9TREM</name>
<evidence type="ECO:0000313" key="1">
    <source>
        <dbReference type="EMBL" id="VDP28329.1"/>
    </source>
</evidence>